<dbReference type="InterPro" id="IPR024478">
    <property type="entry name" value="HlyB_4HB_MCP"/>
</dbReference>
<reference evidence="3 4" key="1">
    <citation type="submission" date="2024-02" db="EMBL/GenBank/DDBJ databases">
        <title>A new putative Pannonibacter species isolated from two cases of bloodstream infections in paediatric patients.</title>
        <authorList>
            <person name="Castellana S."/>
            <person name="De Laurentiis V."/>
            <person name="Grassi M."/>
            <person name="De Leonardis F."/>
            <person name="Mosca A."/>
            <person name="De Carlo C."/>
            <person name="Sparapano E."/>
            <person name="Ronga L."/>
            <person name="Santacroce L."/>
            <person name="Chironna M."/>
            <person name="De Robertis A."/>
            <person name="Bianco A."/>
            <person name="Del Sambro L."/>
            <person name="Capozzi L."/>
            <person name="Parisi A."/>
        </authorList>
    </citation>
    <scope>NUCLEOTIDE SEQUENCE [LARGE SCALE GENOMIC DNA]</scope>
    <source>
        <strain evidence="3 4">Pt2</strain>
    </source>
</reference>
<name>A0ABU7ZQP4_9HYPH</name>
<feature type="non-terminal residue" evidence="3">
    <location>
        <position position="297"/>
    </location>
</feature>
<accession>A0ABU7ZQP4</accession>
<dbReference type="PROSITE" id="PS51753">
    <property type="entry name" value="HBM"/>
    <property type="match status" value="1"/>
</dbReference>
<organism evidence="3 4">
    <name type="scientific">Pannonibacter anstelovis</name>
    <dbReference type="NCBI Taxonomy" id="3121537"/>
    <lineage>
        <taxon>Bacteria</taxon>
        <taxon>Pseudomonadati</taxon>
        <taxon>Pseudomonadota</taxon>
        <taxon>Alphaproteobacteria</taxon>
        <taxon>Hyphomicrobiales</taxon>
        <taxon>Stappiaceae</taxon>
        <taxon>Pannonibacter</taxon>
    </lineage>
</organism>
<keyword evidence="1" id="KW-1133">Transmembrane helix</keyword>
<evidence type="ECO:0000256" key="1">
    <source>
        <dbReference type="SAM" id="Phobius"/>
    </source>
</evidence>
<dbReference type="EMBL" id="JBAKBE010000009">
    <property type="protein sequence ID" value="MEH0097552.1"/>
    <property type="molecule type" value="Genomic_DNA"/>
</dbReference>
<keyword evidence="1" id="KW-0472">Membrane</keyword>
<keyword evidence="1" id="KW-0812">Transmembrane</keyword>
<dbReference type="SMART" id="SM01358">
    <property type="entry name" value="HBM"/>
    <property type="match status" value="1"/>
</dbReference>
<comment type="caution">
    <text evidence="3">The sequence shown here is derived from an EMBL/GenBank/DDBJ whole genome shotgun (WGS) entry which is preliminary data.</text>
</comment>
<gene>
    <name evidence="3" type="ORF">V6L76_14920</name>
</gene>
<evidence type="ECO:0000259" key="2">
    <source>
        <dbReference type="PROSITE" id="PS51753"/>
    </source>
</evidence>
<keyword evidence="4" id="KW-1185">Reference proteome</keyword>
<dbReference type="Proteomes" id="UP001380822">
    <property type="component" value="Unassembled WGS sequence"/>
</dbReference>
<proteinExistence type="predicted"/>
<protein>
    <submittedName>
        <fullName evidence="3">MCP four helix bundle domain-containing protein</fullName>
    </submittedName>
</protein>
<evidence type="ECO:0000313" key="4">
    <source>
        <dbReference type="Proteomes" id="UP001380822"/>
    </source>
</evidence>
<evidence type="ECO:0000313" key="3">
    <source>
        <dbReference type="EMBL" id="MEH0097552.1"/>
    </source>
</evidence>
<feature type="domain" description="HBM" evidence="2">
    <location>
        <begin position="43"/>
        <end position="282"/>
    </location>
</feature>
<dbReference type="Gene3D" id="1.20.1440.210">
    <property type="match status" value="1"/>
</dbReference>
<dbReference type="InterPro" id="IPR032255">
    <property type="entry name" value="HBM"/>
</dbReference>
<dbReference type="RefSeq" id="WP_334252166.1">
    <property type="nucleotide sequence ID" value="NZ_JBAKBE010000009.1"/>
</dbReference>
<dbReference type="Pfam" id="PF12729">
    <property type="entry name" value="4HB_MCP_1"/>
    <property type="match status" value="1"/>
</dbReference>
<sequence length="297" mass="31515">MGISVRTKLFSGFGLSVAALIAVSYIGYDGLQLAARYFVQYRSAAIQSEVVSDVSSSLTEMRLAVVRFMAQPTSESAANADEAIEKLKGAKAQAAKSLANAPLYAELRDAERSVDRYIETFVSFRGEMAKAGENVKAIQTANTEFNTLLSQIIADSITGQNAQVATAAVRAQEQFLLSRLYIARYGLTAGGSDLEQVKTRYAAAEEQLKAAADAPQSPELAQQTAGLLPAFGKVKAQGALFEASVKAADSKRMEILTQVGPATSAVYQAIEDKVLASQNEIGPKAQAGIDNTLSTTL</sequence>
<feature type="transmembrane region" description="Helical" evidence="1">
    <location>
        <begin position="9"/>
        <end position="28"/>
    </location>
</feature>